<feature type="transmembrane region" description="Helical" evidence="7">
    <location>
        <begin position="7"/>
        <end position="25"/>
    </location>
</feature>
<dbReference type="EMBL" id="JBDXSU010000003">
    <property type="protein sequence ID" value="MFB5189481.1"/>
    <property type="molecule type" value="Genomic_DNA"/>
</dbReference>
<keyword evidence="3" id="KW-1003">Cell membrane</keyword>
<dbReference type="Pfam" id="PF00528">
    <property type="entry name" value="BPD_transp_1"/>
    <property type="match status" value="1"/>
</dbReference>
<comment type="subcellular location">
    <subcellularLocation>
        <location evidence="1 7">Cell membrane</location>
        <topology evidence="1 7">Multi-pass membrane protein</topology>
    </subcellularLocation>
</comment>
<feature type="transmembrane region" description="Helical" evidence="7">
    <location>
        <begin position="66"/>
        <end position="90"/>
    </location>
</feature>
<evidence type="ECO:0000256" key="6">
    <source>
        <dbReference type="ARBA" id="ARBA00023136"/>
    </source>
</evidence>
<keyword evidence="4 7" id="KW-0812">Transmembrane</keyword>
<keyword evidence="5 7" id="KW-1133">Transmembrane helix</keyword>
<dbReference type="PROSITE" id="PS50928">
    <property type="entry name" value="ABC_TM1"/>
    <property type="match status" value="1"/>
</dbReference>
<evidence type="ECO:0000313" key="9">
    <source>
        <dbReference type="EMBL" id="MFB5189481.1"/>
    </source>
</evidence>
<evidence type="ECO:0000256" key="2">
    <source>
        <dbReference type="ARBA" id="ARBA00022448"/>
    </source>
</evidence>
<feature type="transmembrane region" description="Helical" evidence="7">
    <location>
        <begin position="235"/>
        <end position="258"/>
    </location>
</feature>
<evidence type="ECO:0000256" key="4">
    <source>
        <dbReference type="ARBA" id="ARBA00022692"/>
    </source>
</evidence>
<organism evidence="9 10">
    <name type="scientific">Alicyclobacillus fastidiosus</name>
    <dbReference type="NCBI Taxonomy" id="392011"/>
    <lineage>
        <taxon>Bacteria</taxon>
        <taxon>Bacillati</taxon>
        <taxon>Bacillota</taxon>
        <taxon>Bacilli</taxon>
        <taxon>Bacillales</taxon>
        <taxon>Alicyclobacillaceae</taxon>
        <taxon>Alicyclobacillus</taxon>
    </lineage>
</organism>
<sequence>MHFKRPVIAYLILALFAVIALYPLIDMLLMSFKDLPGIIAQPFSWPTSWHLENYVNAWGEGNLLSYLINTAIVSVVSVTVITFFSSMAAYVIARFNFKGNQIIYLTFLAGLALPIQMIAVPLFILMKQMYLIDNLLSVILIYSASGLSFSVFLLVNFIRSVPKDLEEAAFIDGAGYLQTYWHVILPLIRPSLSTTALLNFISAWNGFFFPLILLTNPNRMTVAVGVLSFVGQYSTQWNLLLPALVIVMLPTIIVFVFASRQFIRNMTAGAVKM</sequence>
<proteinExistence type="inferred from homology"/>
<protein>
    <submittedName>
        <fullName evidence="9">Carbohydrate ABC transporter permease</fullName>
    </submittedName>
</protein>
<dbReference type="InterPro" id="IPR035906">
    <property type="entry name" value="MetI-like_sf"/>
</dbReference>
<keyword evidence="6 7" id="KW-0472">Membrane</keyword>
<evidence type="ECO:0000256" key="1">
    <source>
        <dbReference type="ARBA" id="ARBA00004651"/>
    </source>
</evidence>
<keyword evidence="10" id="KW-1185">Reference proteome</keyword>
<comment type="similarity">
    <text evidence="7">Belongs to the binding-protein-dependent transport system permease family.</text>
</comment>
<feature type="domain" description="ABC transmembrane type-1" evidence="8">
    <location>
        <begin position="67"/>
        <end position="258"/>
    </location>
</feature>
<evidence type="ECO:0000256" key="5">
    <source>
        <dbReference type="ARBA" id="ARBA00022989"/>
    </source>
</evidence>
<evidence type="ECO:0000313" key="10">
    <source>
        <dbReference type="Proteomes" id="UP001579974"/>
    </source>
</evidence>
<evidence type="ECO:0000259" key="8">
    <source>
        <dbReference type="PROSITE" id="PS50928"/>
    </source>
</evidence>
<dbReference type="SUPFAM" id="SSF161098">
    <property type="entry name" value="MetI-like"/>
    <property type="match status" value="1"/>
</dbReference>
<dbReference type="RefSeq" id="WP_275475455.1">
    <property type="nucleotide sequence ID" value="NZ_CP162940.1"/>
</dbReference>
<dbReference type="Proteomes" id="UP001579974">
    <property type="component" value="Unassembled WGS sequence"/>
</dbReference>
<dbReference type="PANTHER" id="PTHR43744">
    <property type="entry name" value="ABC TRANSPORTER PERMEASE PROTEIN MG189-RELATED-RELATED"/>
    <property type="match status" value="1"/>
</dbReference>
<evidence type="ECO:0000256" key="7">
    <source>
        <dbReference type="RuleBase" id="RU363032"/>
    </source>
</evidence>
<feature type="transmembrane region" description="Helical" evidence="7">
    <location>
        <begin position="102"/>
        <end position="124"/>
    </location>
</feature>
<dbReference type="InterPro" id="IPR000515">
    <property type="entry name" value="MetI-like"/>
</dbReference>
<comment type="caution">
    <text evidence="9">The sequence shown here is derived from an EMBL/GenBank/DDBJ whole genome shotgun (WGS) entry which is preliminary data.</text>
</comment>
<name>A0ABV5ABP9_9BACL</name>
<dbReference type="CDD" id="cd06261">
    <property type="entry name" value="TM_PBP2"/>
    <property type="match status" value="1"/>
</dbReference>
<feature type="transmembrane region" description="Helical" evidence="7">
    <location>
        <begin position="196"/>
        <end position="215"/>
    </location>
</feature>
<feature type="transmembrane region" description="Helical" evidence="7">
    <location>
        <begin position="136"/>
        <end position="158"/>
    </location>
</feature>
<dbReference type="Gene3D" id="1.10.3720.10">
    <property type="entry name" value="MetI-like"/>
    <property type="match status" value="1"/>
</dbReference>
<evidence type="ECO:0000256" key="3">
    <source>
        <dbReference type="ARBA" id="ARBA00022475"/>
    </source>
</evidence>
<dbReference type="PANTHER" id="PTHR43744:SF12">
    <property type="entry name" value="ABC TRANSPORTER PERMEASE PROTEIN MG189-RELATED"/>
    <property type="match status" value="1"/>
</dbReference>
<gene>
    <name evidence="9" type="ORF">KKP3000_002753</name>
</gene>
<reference evidence="9 10" key="1">
    <citation type="journal article" date="2024" name="Int. J. Mol. Sci.">
        <title>Exploration of Alicyclobacillus spp. Genome in Search of Antibiotic Resistance.</title>
        <authorList>
            <person name="Bucka-Kolendo J."/>
            <person name="Kiousi D.E."/>
            <person name="Dekowska A."/>
            <person name="Mikolajczuk-Szczyrba A."/>
            <person name="Karadedos D.M."/>
            <person name="Michael P."/>
            <person name="Galanis A."/>
            <person name="Sokolowska B."/>
        </authorList>
    </citation>
    <scope>NUCLEOTIDE SEQUENCE [LARGE SCALE GENOMIC DNA]</scope>
    <source>
        <strain evidence="9 10">KKP 3000</strain>
    </source>
</reference>
<keyword evidence="2 7" id="KW-0813">Transport</keyword>
<accession>A0ABV5ABP9</accession>